<dbReference type="OrthoDB" id="10263751at2759"/>
<feature type="compositionally biased region" description="Low complexity" evidence="1">
    <location>
        <begin position="85"/>
        <end position="96"/>
    </location>
</feature>
<reference evidence="3 4" key="1">
    <citation type="journal article" date="2012" name="Science">
        <title>The Paleozoic origin of enzymatic lignin decomposition reconstructed from 31 fungal genomes.</title>
        <authorList>
            <person name="Floudas D."/>
            <person name="Binder M."/>
            <person name="Riley R."/>
            <person name="Barry K."/>
            <person name="Blanchette R.A."/>
            <person name="Henrissat B."/>
            <person name="Martinez A.T."/>
            <person name="Otillar R."/>
            <person name="Spatafora J.W."/>
            <person name="Yadav J.S."/>
            <person name="Aerts A."/>
            <person name="Benoit I."/>
            <person name="Boyd A."/>
            <person name="Carlson A."/>
            <person name="Copeland A."/>
            <person name="Coutinho P.M."/>
            <person name="de Vries R.P."/>
            <person name="Ferreira P."/>
            <person name="Findley K."/>
            <person name="Foster B."/>
            <person name="Gaskell J."/>
            <person name="Glotzer D."/>
            <person name="Gorecki P."/>
            <person name="Heitman J."/>
            <person name="Hesse C."/>
            <person name="Hori C."/>
            <person name="Igarashi K."/>
            <person name="Jurgens J.A."/>
            <person name="Kallen N."/>
            <person name="Kersten P."/>
            <person name="Kohler A."/>
            <person name="Kuees U."/>
            <person name="Kumar T.K.A."/>
            <person name="Kuo A."/>
            <person name="LaButti K."/>
            <person name="Larrondo L.F."/>
            <person name="Lindquist E."/>
            <person name="Ling A."/>
            <person name="Lombard V."/>
            <person name="Lucas S."/>
            <person name="Lundell T."/>
            <person name="Martin R."/>
            <person name="McLaughlin D.J."/>
            <person name="Morgenstern I."/>
            <person name="Morin E."/>
            <person name="Murat C."/>
            <person name="Nagy L.G."/>
            <person name="Nolan M."/>
            <person name="Ohm R.A."/>
            <person name="Patyshakuliyeva A."/>
            <person name="Rokas A."/>
            <person name="Ruiz-Duenas F.J."/>
            <person name="Sabat G."/>
            <person name="Salamov A."/>
            <person name="Samejima M."/>
            <person name="Schmutz J."/>
            <person name="Slot J.C."/>
            <person name="St John F."/>
            <person name="Stenlid J."/>
            <person name="Sun H."/>
            <person name="Sun S."/>
            <person name="Syed K."/>
            <person name="Tsang A."/>
            <person name="Wiebenga A."/>
            <person name="Young D."/>
            <person name="Pisabarro A."/>
            <person name="Eastwood D.C."/>
            <person name="Martin F."/>
            <person name="Cullen D."/>
            <person name="Grigoriev I.V."/>
            <person name="Hibbett D.S."/>
        </authorList>
    </citation>
    <scope>NUCLEOTIDE SEQUENCE [LARGE SCALE GENOMIC DNA]</scope>
    <source>
        <strain evidence="3 4">MD-104</strain>
    </source>
</reference>
<keyword evidence="2" id="KW-0472">Membrane</keyword>
<dbReference type="OMA" id="QIVEIPW"/>
<feature type="compositionally biased region" description="Low complexity" evidence="1">
    <location>
        <begin position="456"/>
        <end position="472"/>
    </location>
</feature>
<dbReference type="PANTHER" id="PTHR42032:SF1">
    <property type="entry name" value="YALI0E30679P"/>
    <property type="match status" value="1"/>
</dbReference>
<gene>
    <name evidence="3" type="ORF">WOLCODRAFT_144277</name>
</gene>
<keyword evidence="2" id="KW-1133">Transmembrane helix</keyword>
<evidence type="ECO:0000256" key="1">
    <source>
        <dbReference type="SAM" id="MobiDB-lite"/>
    </source>
</evidence>
<dbReference type="STRING" id="742152.A0A2H3K1M0"/>
<feature type="transmembrane region" description="Helical" evidence="2">
    <location>
        <begin position="205"/>
        <end position="222"/>
    </location>
</feature>
<dbReference type="EMBL" id="KB468135">
    <property type="protein sequence ID" value="PCH42924.1"/>
    <property type="molecule type" value="Genomic_DNA"/>
</dbReference>
<feature type="compositionally biased region" description="Polar residues" evidence="1">
    <location>
        <begin position="177"/>
        <end position="188"/>
    </location>
</feature>
<feature type="region of interest" description="Disordered" evidence="1">
    <location>
        <begin position="1"/>
        <end position="96"/>
    </location>
</feature>
<dbReference type="PANTHER" id="PTHR42032">
    <property type="entry name" value="YALI0E30679P"/>
    <property type="match status" value="1"/>
</dbReference>
<keyword evidence="4" id="KW-1185">Reference proteome</keyword>
<name>A0A2H3K1M0_WOLCO</name>
<keyword evidence="2" id="KW-0812">Transmembrane</keyword>
<feature type="compositionally biased region" description="Low complexity" evidence="1">
    <location>
        <begin position="9"/>
        <end position="28"/>
    </location>
</feature>
<feature type="region of interest" description="Disordered" evidence="1">
    <location>
        <begin position="326"/>
        <end position="350"/>
    </location>
</feature>
<proteinExistence type="predicted"/>
<dbReference type="AlphaFoldDB" id="A0A2H3K1M0"/>
<protein>
    <submittedName>
        <fullName evidence="3">Uncharacterized protein</fullName>
    </submittedName>
</protein>
<evidence type="ECO:0000313" key="4">
    <source>
        <dbReference type="Proteomes" id="UP000218811"/>
    </source>
</evidence>
<evidence type="ECO:0000313" key="3">
    <source>
        <dbReference type="EMBL" id="PCH42924.1"/>
    </source>
</evidence>
<sequence length="529" mass="55792">MTTAGPSRAGADAQAHSDSGSDSDGRSGFVDSKSKALYGGTESEYESADEEEDEASVSPAGSSTHLRRSKGKGVAASFHPQPHTNSSSRNAAPSSKSGSAFSLAELDLSIMIALASPIGSWLTGGDHVKNLLLVVFLIFYLHQLIEAPWRLYLASLPRTPASSHSHSDSNDFDYDHQTSSSGQPTPQEDTPVALAARTALRRQELFLLLLTLLSPALGALFLQRVLAALGDGASLSWFSMTLFVLATGVRPLRHLVLRISARTHALHDAVHYPPSARGAERLEGAFDGLRAALGALEQAARKGERRGEAARLALAARLAALERGTRSCSAGAGGGSSARSTTRPPARARTRRRTIWGWCWTRGRASRSSCLPSSAGRTRYGPSARGPIRTLSRLHSLPSRSARAAHAHAHENGTGSGQGKPSSPPHLPTIPEGHSDDDGDSAESDGTYVSEKDQAASHPGALLSPAAAAAGAGEMRRKRSGSGGGEARQERYGYDECARSVVLWPYRASVRTLSVLVPPLKEYLPGVGA</sequence>
<accession>A0A2H3K1M0</accession>
<feature type="compositionally biased region" description="Polar residues" evidence="1">
    <location>
        <begin position="366"/>
        <end position="376"/>
    </location>
</feature>
<feature type="region of interest" description="Disordered" evidence="1">
    <location>
        <begin position="164"/>
        <end position="190"/>
    </location>
</feature>
<evidence type="ECO:0000256" key="2">
    <source>
        <dbReference type="SAM" id="Phobius"/>
    </source>
</evidence>
<feature type="compositionally biased region" description="Basic and acidic residues" evidence="1">
    <location>
        <begin position="165"/>
        <end position="176"/>
    </location>
</feature>
<feature type="compositionally biased region" description="Acidic residues" evidence="1">
    <location>
        <begin position="43"/>
        <end position="55"/>
    </location>
</feature>
<feature type="compositionally biased region" description="Low complexity" evidence="1">
    <location>
        <begin position="391"/>
        <end position="404"/>
    </location>
</feature>
<organism evidence="3 4">
    <name type="scientific">Wolfiporia cocos (strain MD-104)</name>
    <name type="common">Brown rot fungus</name>
    <dbReference type="NCBI Taxonomy" id="742152"/>
    <lineage>
        <taxon>Eukaryota</taxon>
        <taxon>Fungi</taxon>
        <taxon>Dikarya</taxon>
        <taxon>Basidiomycota</taxon>
        <taxon>Agaricomycotina</taxon>
        <taxon>Agaricomycetes</taxon>
        <taxon>Polyporales</taxon>
        <taxon>Phaeolaceae</taxon>
        <taxon>Wolfiporia</taxon>
    </lineage>
</organism>
<feature type="region of interest" description="Disordered" evidence="1">
    <location>
        <begin position="365"/>
        <end position="492"/>
    </location>
</feature>
<dbReference type="Proteomes" id="UP000218811">
    <property type="component" value="Unassembled WGS sequence"/>
</dbReference>